<gene>
    <name evidence="15" type="ORF">PVAND_016538</name>
</gene>
<feature type="transmembrane region" description="Helical" evidence="12">
    <location>
        <begin position="423"/>
        <end position="448"/>
    </location>
</feature>
<dbReference type="AlphaFoldDB" id="A0A9J6BFW2"/>
<feature type="transmembrane region" description="Helical" evidence="12">
    <location>
        <begin position="588"/>
        <end position="616"/>
    </location>
</feature>
<keyword evidence="16" id="KW-1185">Reference proteome</keyword>
<evidence type="ECO:0000256" key="2">
    <source>
        <dbReference type="ARBA" id="ARBA00010663"/>
    </source>
</evidence>
<dbReference type="GO" id="GO:0005886">
    <property type="term" value="C:plasma membrane"/>
    <property type="evidence" value="ECO:0007669"/>
    <property type="project" value="UniProtKB-SubCell"/>
</dbReference>
<evidence type="ECO:0000256" key="7">
    <source>
        <dbReference type="ARBA" id="ARBA00022989"/>
    </source>
</evidence>
<feature type="transmembrane region" description="Helical" evidence="12">
    <location>
        <begin position="546"/>
        <end position="568"/>
    </location>
</feature>
<evidence type="ECO:0000256" key="8">
    <source>
        <dbReference type="ARBA" id="ARBA00023040"/>
    </source>
</evidence>
<dbReference type="Pfam" id="PF13855">
    <property type="entry name" value="LRR_8"/>
    <property type="match status" value="1"/>
</dbReference>
<feature type="transmembrane region" description="Helical" evidence="12">
    <location>
        <begin position="637"/>
        <end position="659"/>
    </location>
</feature>
<feature type="transmembrane region" description="Helical" evidence="12">
    <location>
        <begin position="504"/>
        <end position="525"/>
    </location>
</feature>
<keyword evidence="13" id="KW-0732">Signal</keyword>
<dbReference type="FunFam" id="1.20.1070.10:FF:000181">
    <property type="entry name" value="Thyrotropin receptor"/>
    <property type="match status" value="1"/>
</dbReference>
<dbReference type="Gene3D" id="3.80.10.10">
    <property type="entry name" value="Ribonuclease Inhibitor"/>
    <property type="match status" value="1"/>
</dbReference>
<dbReference type="Proteomes" id="UP001107558">
    <property type="component" value="Chromosome 4"/>
</dbReference>
<feature type="domain" description="G-protein coupled receptors family 1 profile" evidence="14">
    <location>
        <begin position="439"/>
        <end position="688"/>
    </location>
</feature>
<dbReference type="SUPFAM" id="SSF52058">
    <property type="entry name" value="L domain-like"/>
    <property type="match status" value="1"/>
</dbReference>
<accession>A0A9J6BFW2</accession>
<evidence type="ECO:0000256" key="4">
    <source>
        <dbReference type="ARBA" id="ARBA00022614"/>
    </source>
</evidence>
<evidence type="ECO:0000256" key="13">
    <source>
        <dbReference type="SAM" id="SignalP"/>
    </source>
</evidence>
<feature type="transmembrane region" description="Helical" evidence="12">
    <location>
        <begin position="460"/>
        <end position="484"/>
    </location>
</feature>
<dbReference type="PANTHER" id="PTHR24372">
    <property type="entry name" value="GLYCOPROTEIN HORMONE RECEPTOR"/>
    <property type="match status" value="1"/>
</dbReference>
<dbReference type="Pfam" id="PF00001">
    <property type="entry name" value="7tm_1"/>
    <property type="match status" value="1"/>
</dbReference>
<dbReference type="GO" id="GO:0007189">
    <property type="term" value="P:adenylate cyclase-activating G protein-coupled receptor signaling pathway"/>
    <property type="evidence" value="ECO:0007669"/>
    <property type="project" value="TreeGrafter"/>
</dbReference>
<evidence type="ECO:0000256" key="12">
    <source>
        <dbReference type="SAM" id="Phobius"/>
    </source>
</evidence>
<dbReference type="OrthoDB" id="5981530at2759"/>
<comment type="similarity">
    <text evidence="2">Belongs to the G-protein coupled receptor 1 family.</text>
</comment>
<keyword evidence="10" id="KW-0675">Receptor</keyword>
<evidence type="ECO:0000313" key="16">
    <source>
        <dbReference type="Proteomes" id="UP001107558"/>
    </source>
</evidence>
<feature type="transmembrane region" description="Helical" evidence="12">
    <location>
        <begin position="671"/>
        <end position="691"/>
    </location>
</feature>
<dbReference type="InterPro" id="IPR000276">
    <property type="entry name" value="GPCR_Rhodpsn"/>
</dbReference>
<dbReference type="PROSITE" id="PS00237">
    <property type="entry name" value="G_PROTEIN_RECEP_F1_1"/>
    <property type="match status" value="1"/>
</dbReference>
<keyword evidence="8" id="KW-0297">G-protein coupled receptor</keyword>
<evidence type="ECO:0000256" key="5">
    <source>
        <dbReference type="ARBA" id="ARBA00022692"/>
    </source>
</evidence>
<evidence type="ECO:0000313" key="15">
    <source>
        <dbReference type="EMBL" id="KAG5668602.1"/>
    </source>
</evidence>
<protein>
    <recommendedName>
        <fullName evidence="14">G-protein coupled receptors family 1 profile domain-containing protein</fullName>
    </recommendedName>
</protein>
<reference evidence="15" key="1">
    <citation type="submission" date="2021-03" db="EMBL/GenBank/DDBJ databases">
        <title>Chromosome level genome of the anhydrobiotic midge Polypedilum vanderplanki.</title>
        <authorList>
            <person name="Yoshida Y."/>
            <person name="Kikawada T."/>
            <person name="Gusev O."/>
        </authorList>
    </citation>
    <scope>NUCLEOTIDE SEQUENCE</scope>
    <source>
        <strain evidence="15">NIAS01</strain>
        <tissue evidence="15">Whole body or cell culture</tissue>
    </source>
</reference>
<keyword evidence="11" id="KW-0807">Transducer</keyword>
<name>A0A9J6BFW2_POLVA</name>
<evidence type="ECO:0000256" key="9">
    <source>
        <dbReference type="ARBA" id="ARBA00023136"/>
    </source>
</evidence>
<evidence type="ECO:0000256" key="1">
    <source>
        <dbReference type="ARBA" id="ARBA00004651"/>
    </source>
</evidence>
<dbReference type="InterPro" id="IPR017452">
    <property type="entry name" value="GPCR_Rhodpsn_7TM"/>
</dbReference>
<proteinExistence type="inferred from homology"/>
<comment type="caution">
    <text evidence="15">The sequence shown here is derived from an EMBL/GenBank/DDBJ whole genome shotgun (WGS) entry which is preliminary data.</text>
</comment>
<feature type="signal peptide" evidence="13">
    <location>
        <begin position="1"/>
        <end position="18"/>
    </location>
</feature>
<organism evidence="15 16">
    <name type="scientific">Polypedilum vanderplanki</name>
    <name type="common">Sleeping chironomid midge</name>
    <dbReference type="NCBI Taxonomy" id="319348"/>
    <lineage>
        <taxon>Eukaryota</taxon>
        <taxon>Metazoa</taxon>
        <taxon>Ecdysozoa</taxon>
        <taxon>Arthropoda</taxon>
        <taxon>Hexapoda</taxon>
        <taxon>Insecta</taxon>
        <taxon>Pterygota</taxon>
        <taxon>Neoptera</taxon>
        <taxon>Endopterygota</taxon>
        <taxon>Diptera</taxon>
        <taxon>Nematocera</taxon>
        <taxon>Chironomoidea</taxon>
        <taxon>Chironomidae</taxon>
        <taxon>Chironominae</taxon>
        <taxon>Polypedilum</taxon>
        <taxon>Polypedilum</taxon>
    </lineage>
</organism>
<evidence type="ECO:0000259" key="14">
    <source>
        <dbReference type="PROSITE" id="PS50262"/>
    </source>
</evidence>
<keyword evidence="9 12" id="KW-0472">Membrane</keyword>
<dbReference type="PANTHER" id="PTHR24372:SF74">
    <property type="entry name" value="LP13728P"/>
    <property type="match status" value="1"/>
</dbReference>
<keyword evidence="5 12" id="KW-0812">Transmembrane</keyword>
<dbReference type="InterPro" id="IPR032675">
    <property type="entry name" value="LRR_dom_sf"/>
</dbReference>
<dbReference type="EMBL" id="JADBJN010000004">
    <property type="protein sequence ID" value="KAG5668602.1"/>
    <property type="molecule type" value="Genomic_DNA"/>
</dbReference>
<evidence type="ECO:0000256" key="11">
    <source>
        <dbReference type="ARBA" id="ARBA00023224"/>
    </source>
</evidence>
<keyword evidence="6" id="KW-0677">Repeat</keyword>
<dbReference type="Gene3D" id="1.20.1070.10">
    <property type="entry name" value="Rhodopsin 7-helix transmembrane proteins"/>
    <property type="match status" value="1"/>
</dbReference>
<keyword evidence="3" id="KW-1003">Cell membrane</keyword>
<dbReference type="PRINTS" id="PR00237">
    <property type="entry name" value="GPCRRHODOPSN"/>
</dbReference>
<comment type="subcellular location">
    <subcellularLocation>
        <location evidence="1">Cell membrane</location>
        <topology evidence="1">Multi-pass membrane protein</topology>
    </subcellularLocation>
</comment>
<dbReference type="CDD" id="cd15136">
    <property type="entry name" value="7tmA_Glyco_hormone_R"/>
    <property type="match status" value="1"/>
</dbReference>
<dbReference type="GO" id="GO:0009755">
    <property type="term" value="P:hormone-mediated signaling pathway"/>
    <property type="evidence" value="ECO:0007669"/>
    <property type="project" value="TreeGrafter"/>
</dbReference>
<keyword evidence="4" id="KW-0433">Leucine-rich repeat</keyword>
<dbReference type="SUPFAM" id="SSF81321">
    <property type="entry name" value="Family A G protein-coupled receptor-like"/>
    <property type="match status" value="1"/>
</dbReference>
<dbReference type="GO" id="GO:0016500">
    <property type="term" value="F:protein-hormone receptor activity"/>
    <property type="evidence" value="ECO:0007669"/>
    <property type="project" value="InterPro"/>
</dbReference>
<dbReference type="InterPro" id="IPR001611">
    <property type="entry name" value="Leu-rich_rpt"/>
</dbReference>
<dbReference type="InterPro" id="IPR002131">
    <property type="entry name" value="Gphrmn_rcpt_fam"/>
</dbReference>
<sequence>MFGLIFVLLALLTTTLEARNSNFAFVENFHPGLNDISRRNYTSWCSCSNDLIDTIGESECHCEGQNLLAIPKNLHNVTRLSIANANIKEIVQKGLNRYSISLRDVILTNLKEFNYIEPYVFRDVINLRTIYISYSPKLEQISAEAFYHSSKSFKMLKIMNSGLKEVPNMKYLSNCDILSQVDFEGNFITEIHENSIRIKTEELNLDNNFITTVQRAAFNGSAIGKLSLKGNRKLSNLDPHAFEGILNIRELDLSNTAIHSLSTKGLDTLEILRIQNTHTLKQIPSVYNFKSLEKAFLTHSFHCCAFKFPNLHDPISHKQHLEFLEGLKFDCRVKRKAENKINETDLTADFLESPDKHFDYFENLGIDPDNDIDRDGFFMSSPVDLAQQNEVMCGKINIFTRNVQCHPKSDALNPCEDVMGKTLWLRVSVWIVVSLAVIGNSAVLVVLLTKRAELTVPEFLMCNLAFADLCMGIYLMLLGFMDLYSMNEYFNYAYDWQYGIGCKTAGFLTVFAVHLSIFTLTTITIERWFAITKAVFLNKRLRHRKAIYIMICGWLYSIAIALMPLFGVSNYSSTSICLPMEAKDLADIIYLTVLMLLSGLGFFIIVICYVQIYFNLGDKGISQQNTNREMLVAKKMALLVFTNFACWAPITFFGVFALVGHSLIDVRKAKILLVFFYPLNSCANPYLYAILTSQYRRDAILLLSKFGFCSQRVQEYRNYYRPPNNSVALNVMSGSLSSSQKKYSDDRRNLQKLINGGS</sequence>
<dbReference type="PROSITE" id="PS50262">
    <property type="entry name" value="G_PROTEIN_RECEP_F1_2"/>
    <property type="match status" value="1"/>
</dbReference>
<keyword evidence="7 12" id="KW-1133">Transmembrane helix</keyword>
<feature type="chain" id="PRO_5039906656" description="G-protein coupled receptors family 1 profile domain-containing protein" evidence="13">
    <location>
        <begin position="19"/>
        <end position="758"/>
    </location>
</feature>
<evidence type="ECO:0000256" key="6">
    <source>
        <dbReference type="ARBA" id="ARBA00022737"/>
    </source>
</evidence>
<evidence type="ECO:0000256" key="10">
    <source>
        <dbReference type="ARBA" id="ARBA00023170"/>
    </source>
</evidence>
<dbReference type="GO" id="GO:0008528">
    <property type="term" value="F:G protein-coupled peptide receptor activity"/>
    <property type="evidence" value="ECO:0007669"/>
    <property type="project" value="TreeGrafter"/>
</dbReference>
<evidence type="ECO:0000256" key="3">
    <source>
        <dbReference type="ARBA" id="ARBA00022475"/>
    </source>
</evidence>
<dbReference type="PRINTS" id="PR00373">
    <property type="entry name" value="GLYCHORMONER"/>
</dbReference>